<dbReference type="GO" id="GO:0005813">
    <property type="term" value="C:centrosome"/>
    <property type="evidence" value="ECO:0007669"/>
    <property type="project" value="TreeGrafter"/>
</dbReference>
<keyword evidence="4" id="KW-1185">Reference proteome</keyword>
<feature type="coiled-coil region" evidence="1">
    <location>
        <begin position="263"/>
        <end position="316"/>
    </location>
</feature>
<feature type="region of interest" description="Disordered" evidence="2">
    <location>
        <begin position="1"/>
        <end position="32"/>
    </location>
</feature>
<reference evidence="3" key="3">
    <citation type="submission" date="2025-09" db="UniProtKB">
        <authorList>
            <consortium name="Ensembl"/>
        </authorList>
    </citation>
    <scope>IDENTIFICATION</scope>
</reference>
<name>A0A671TXW4_SPAAU</name>
<keyword evidence="1" id="KW-0175">Coiled coil</keyword>
<dbReference type="AlphaFoldDB" id="A0A671TXW4"/>
<dbReference type="Proteomes" id="UP000472265">
    <property type="component" value="Chromosome 13"/>
</dbReference>
<dbReference type="Ensembl" id="ENSSAUT00010005898.1">
    <property type="protein sequence ID" value="ENSSAUP00010005492.1"/>
    <property type="gene ID" value="ENSSAUG00010002767.1"/>
</dbReference>
<sequence>MSASRLITSTNRRCKASVSRSKTDPPSSRANKVLAERNPKVVAVGAWVEGGHDCLEHPCVKPDRRLPHRKFQVWTHHVSAAEKLMSGAGGAAQQRVVERGSQEMTEGMKQVRLRLAACRMIPHGEMTSDLPGGEWKISPTRHKAGSVILREEQEVEVGEEDEGDDHLFTSQHEYPLVQQTLSGHMPWDPDKSQPVSSIQTNPEVPRVLWPLTEAEEQKRQRQSQFLMHRRLYMNIEREQVKENKQHRKYLKRTARIKAEKEHIRLEEERRLEKVRQLAEAQQKLEERELLILERLKLEEEDRATELQRRKKQEKGKVAARFIDALRAQMKERLSQEKLDLPPLCCCASSFWDSHPDTCANNCVFHNNPKEYAKALHSTMLSLELQ</sequence>
<organism evidence="3 4">
    <name type="scientific">Sparus aurata</name>
    <name type="common">Gilthead sea bream</name>
    <dbReference type="NCBI Taxonomy" id="8175"/>
    <lineage>
        <taxon>Eukaryota</taxon>
        <taxon>Metazoa</taxon>
        <taxon>Chordata</taxon>
        <taxon>Craniata</taxon>
        <taxon>Vertebrata</taxon>
        <taxon>Euteleostomi</taxon>
        <taxon>Actinopterygii</taxon>
        <taxon>Neopterygii</taxon>
        <taxon>Teleostei</taxon>
        <taxon>Neoteleostei</taxon>
        <taxon>Acanthomorphata</taxon>
        <taxon>Eupercaria</taxon>
        <taxon>Spariformes</taxon>
        <taxon>Sparidae</taxon>
        <taxon>Sparus</taxon>
    </lineage>
</organism>
<proteinExistence type="predicted"/>
<dbReference type="PANTHER" id="PTHR14817">
    <property type="entry name" value="COILED-COIL DOMAIN-CONTAINING PROTEIN 15"/>
    <property type="match status" value="1"/>
</dbReference>
<dbReference type="InterPro" id="IPR037693">
    <property type="entry name" value="CCDC15"/>
</dbReference>
<gene>
    <name evidence="3" type="primary">ccdc15</name>
</gene>
<reference evidence="3" key="1">
    <citation type="submission" date="2021-04" db="EMBL/GenBank/DDBJ databases">
        <authorList>
            <consortium name="Wellcome Sanger Institute Data Sharing"/>
        </authorList>
    </citation>
    <scope>NUCLEOTIDE SEQUENCE [LARGE SCALE GENOMIC DNA]</scope>
</reference>
<evidence type="ECO:0000313" key="4">
    <source>
        <dbReference type="Proteomes" id="UP000472265"/>
    </source>
</evidence>
<evidence type="ECO:0000256" key="2">
    <source>
        <dbReference type="SAM" id="MobiDB-lite"/>
    </source>
</evidence>
<dbReference type="PANTHER" id="PTHR14817:SF2">
    <property type="entry name" value="COILED-COIL DOMAIN-CONTAINING PROTEIN 15"/>
    <property type="match status" value="1"/>
</dbReference>
<dbReference type="GeneTree" id="ENSGT00500000044966"/>
<evidence type="ECO:0000313" key="3">
    <source>
        <dbReference type="Ensembl" id="ENSSAUP00010005492.1"/>
    </source>
</evidence>
<reference evidence="3" key="2">
    <citation type="submission" date="2025-08" db="UniProtKB">
        <authorList>
            <consortium name="Ensembl"/>
        </authorList>
    </citation>
    <scope>IDENTIFICATION</scope>
</reference>
<feature type="compositionally biased region" description="Polar residues" evidence="2">
    <location>
        <begin position="18"/>
        <end position="30"/>
    </location>
</feature>
<protein>
    <submittedName>
        <fullName evidence="3">Coiled-coil domain containing 15</fullName>
    </submittedName>
</protein>
<accession>A0A671TXW4</accession>
<evidence type="ECO:0000256" key="1">
    <source>
        <dbReference type="SAM" id="Coils"/>
    </source>
</evidence>
<feature type="compositionally biased region" description="Polar residues" evidence="2">
    <location>
        <begin position="1"/>
        <end position="11"/>
    </location>
</feature>